<reference evidence="1" key="1">
    <citation type="submission" date="2014-09" db="EMBL/GenBank/DDBJ databases">
        <authorList>
            <person name="Magalhaes I.L.F."/>
            <person name="Oliveira U."/>
            <person name="Santos F.R."/>
            <person name="Vidigal T.H.D.A."/>
            <person name="Brescovit A.D."/>
            <person name="Santos A.J."/>
        </authorList>
    </citation>
    <scope>NUCLEOTIDE SEQUENCE</scope>
    <source>
        <tissue evidence="1">Shoot tissue taken approximately 20 cm above the soil surface</tissue>
    </source>
</reference>
<organism evidence="1">
    <name type="scientific">Arundo donax</name>
    <name type="common">Giant reed</name>
    <name type="synonym">Donax arundinaceus</name>
    <dbReference type="NCBI Taxonomy" id="35708"/>
    <lineage>
        <taxon>Eukaryota</taxon>
        <taxon>Viridiplantae</taxon>
        <taxon>Streptophyta</taxon>
        <taxon>Embryophyta</taxon>
        <taxon>Tracheophyta</taxon>
        <taxon>Spermatophyta</taxon>
        <taxon>Magnoliopsida</taxon>
        <taxon>Liliopsida</taxon>
        <taxon>Poales</taxon>
        <taxon>Poaceae</taxon>
        <taxon>PACMAD clade</taxon>
        <taxon>Arundinoideae</taxon>
        <taxon>Arundineae</taxon>
        <taxon>Arundo</taxon>
    </lineage>
</organism>
<sequence length="84" mass="9191">MATRYGVWGSMKETLLRAHLIRPSILFWVLRRRMNRSARGGGGTACAGCATVATLWRNRYMVSFQAGPEGGVVGGGRRGLERPP</sequence>
<evidence type="ECO:0000313" key="1">
    <source>
        <dbReference type="EMBL" id="JAD64984.1"/>
    </source>
</evidence>
<accession>A0A0A9BLZ3</accession>
<proteinExistence type="predicted"/>
<name>A0A0A9BLZ3_ARUDO</name>
<dbReference type="AlphaFoldDB" id="A0A0A9BLZ3"/>
<reference evidence="1" key="2">
    <citation type="journal article" date="2015" name="Data Brief">
        <title>Shoot transcriptome of the giant reed, Arundo donax.</title>
        <authorList>
            <person name="Barrero R.A."/>
            <person name="Guerrero F.D."/>
            <person name="Moolhuijzen P."/>
            <person name="Goolsby J.A."/>
            <person name="Tidwell J."/>
            <person name="Bellgard S.E."/>
            <person name="Bellgard M.I."/>
        </authorList>
    </citation>
    <scope>NUCLEOTIDE SEQUENCE</scope>
    <source>
        <tissue evidence="1">Shoot tissue taken approximately 20 cm above the soil surface</tissue>
    </source>
</reference>
<protein>
    <submittedName>
        <fullName evidence="1">Uncharacterized protein</fullName>
    </submittedName>
</protein>
<dbReference type="EMBL" id="GBRH01232911">
    <property type="protein sequence ID" value="JAD64984.1"/>
    <property type="molecule type" value="Transcribed_RNA"/>
</dbReference>